<dbReference type="SUPFAM" id="SSF53067">
    <property type="entry name" value="Actin-like ATPase domain"/>
    <property type="match status" value="2"/>
</dbReference>
<proteinExistence type="inferred from homology"/>
<dbReference type="RefSeq" id="WP_012635621.1">
    <property type="nucleotide sequence ID" value="NC_011899.1"/>
</dbReference>
<dbReference type="InterPro" id="IPR023865">
    <property type="entry name" value="Aliphatic_acid_kinase_CS"/>
</dbReference>
<dbReference type="GO" id="GO:0006083">
    <property type="term" value="P:acetate metabolic process"/>
    <property type="evidence" value="ECO:0007669"/>
    <property type="project" value="TreeGrafter"/>
</dbReference>
<dbReference type="OrthoDB" id="9771859at2"/>
<dbReference type="EMBL" id="CP001098">
    <property type="protein sequence ID" value="ACL69433.1"/>
    <property type="molecule type" value="Genomic_DNA"/>
</dbReference>
<evidence type="ECO:0000256" key="7">
    <source>
        <dbReference type="ARBA" id="ARBA00022840"/>
    </source>
</evidence>
<sequence length="356" mass="39223">MAEMILAINPGSTSTKLALFDGIEEVFTENITHDINVISKYKSVIEQKDCRLKYIEKFLENKGVKYNQLKAVVGRGGLLKPISGGTYEVNDRMIDDLKEARYGEHASNLGAVLAREIALKSGCQAYIVDPVVVDELNPLARLSGLPEIPRRSIFHALNQKAVARKYARSLEKNYEDMTLIVTHLGGGITVGLHRGGRVIDVNDGLSGEGPFTPNRTGGLPTYDLVKLCYSGEYTHEEMKVKLLKKGGLAGYLGTTDLREVEKMINNGDDRAEQVFLAMAYQICKEIGSLAPVANGNIDAIILTGGMAYSQRLSQIIKEKVEFIAPVVRYPGEEEMKALVEGAYRVLSGLEKVKKYH</sequence>
<comment type="similarity">
    <text evidence="2 9 10">Belongs to the acetokinase family.</text>
</comment>
<keyword evidence="6 9" id="KW-0418">Kinase</keyword>
<dbReference type="PRINTS" id="PR00471">
    <property type="entry name" value="ACETATEKNASE"/>
</dbReference>
<keyword evidence="12" id="KW-1185">Reference proteome</keyword>
<evidence type="ECO:0000256" key="5">
    <source>
        <dbReference type="ARBA" id="ARBA00022741"/>
    </source>
</evidence>
<dbReference type="PROSITE" id="PS01075">
    <property type="entry name" value="ACETATE_KINASE_1"/>
    <property type="match status" value="1"/>
</dbReference>
<organism evidence="11 12">
    <name type="scientific">Halothermothrix orenii (strain H 168 / OCM 544 / DSM 9562)</name>
    <dbReference type="NCBI Taxonomy" id="373903"/>
    <lineage>
        <taxon>Bacteria</taxon>
        <taxon>Bacillati</taxon>
        <taxon>Bacillota</taxon>
        <taxon>Clostridia</taxon>
        <taxon>Halanaerobiales</taxon>
        <taxon>Halothermotrichaceae</taxon>
        <taxon>Halothermothrix</taxon>
    </lineage>
</organism>
<dbReference type="CDD" id="cd24011">
    <property type="entry name" value="ASKHA_NBD_BK"/>
    <property type="match status" value="1"/>
</dbReference>
<dbReference type="Gene3D" id="3.30.420.40">
    <property type="match status" value="2"/>
</dbReference>
<dbReference type="PIRSF" id="PIRSF036458">
    <property type="entry name" value="Butyrate_kin"/>
    <property type="match status" value="1"/>
</dbReference>
<dbReference type="InterPro" id="IPR043129">
    <property type="entry name" value="ATPase_NBD"/>
</dbReference>
<evidence type="ECO:0000256" key="2">
    <source>
        <dbReference type="ARBA" id="ARBA00008748"/>
    </source>
</evidence>
<evidence type="ECO:0000256" key="1">
    <source>
        <dbReference type="ARBA" id="ARBA00004496"/>
    </source>
</evidence>
<dbReference type="NCBIfam" id="NF002834">
    <property type="entry name" value="PRK03011.1-5"/>
    <property type="match status" value="1"/>
</dbReference>
<dbReference type="AlphaFoldDB" id="B8CVW4"/>
<dbReference type="PANTHER" id="PTHR21060:SF3">
    <property type="entry name" value="BUTYRATE KINASE 2-RELATED"/>
    <property type="match status" value="1"/>
</dbReference>
<keyword evidence="3 9" id="KW-0963">Cytoplasm</keyword>
<dbReference type="HAMAP" id="MF_00542">
    <property type="entry name" value="Butyrate_kinase"/>
    <property type="match status" value="1"/>
</dbReference>
<name>B8CVW4_HALOH</name>
<dbReference type="GO" id="GO:0005524">
    <property type="term" value="F:ATP binding"/>
    <property type="evidence" value="ECO:0007669"/>
    <property type="project" value="UniProtKB-KW"/>
</dbReference>
<dbReference type="Pfam" id="PF00871">
    <property type="entry name" value="Acetate_kinase"/>
    <property type="match status" value="1"/>
</dbReference>
<keyword evidence="5 9" id="KW-0547">Nucleotide-binding</keyword>
<evidence type="ECO:0000256" key="6">
    <source>
        <dbReference type="ARBA" id="ARBA00022777"/>
    </source>
</evidence>
<dbReference type="InterPro" id="IPR011245">
    <property type="entry name" value="Butyrate_kin"/>
</dbReference>
<dbReference type="GO" id="GO:0047761">
    <property type="term" value="F:butyrate kinase activity"/>
    <property type="evidence" value="ECO:0007669"/>
    <property type="project" value="UniProtKB-UniRule"/>
</dbReference>
<protein>
    <recommendedName>
        <fullName evidence="9">Probable butyrate kinase</fullName>
        <shortName evidence="9">BK</shortName>
        <ecNumber evidence="9">2.7.2.7</ecNumber>
    </recommendedName>
    <alternativeName>
        <fullName evidence="9">Branched-chain carboxylic acid kinase</fullName>
    </alternativeName>
</protein>
<dbReference type="GO" id="GO:0005737">
    <property type="term" value="C:cytoplasm"/>
    <property type="evidence" value="ECO:0007669"/>
    <property type="project" value="UniProtKB-SubCell"/>
</dbReference>
<keyword evidence="4 9" id="KW-0808">Transferase</keyword>
<comment type="catalytic activity">
    <reaction evidence="8 9">
        <text>butanoate + ATP = butanoyl phosphate + ADP</text>
        <dbReference type="Rhea" id="RHEA:13585"/>
        <dbReference type="ChEBI" id="CHEBI:17968"/>
        <dbReference type="ChEBI" id="CHEBI:30616"/>
        <dbReference type="ChEBI" id="CHEBI:58079"/>
        <dbReference type="ChEBI" id="CHEBI:456216"/>
        <dbReference type="EC" id="2.7.2.7"/>
    </reaction>
</comment>
<evidence type="ECO:0000256" key="9">
    <source>
        <dbReference type="HAMAP-Rule" id="MF_00542"/>
    </source>
</evidence>
<evidence type="ECO:0000256" key="4">
    <source>
        <dbReference type="ARBA" id="ARBA00022679"/>
    </source>
</evidence>
<evidence type="ECO:0000256" key="3">
    <source>
        <dbReference type="ARBA" id="ARBA00022490"/>
    </source>
</evidence>
<keyword evidence="7 9" id="KW-0067">ATP-binding</keyword>
<evidence type="ECO:0000256" key="10">
    <source>
        <dbReference type="RuleBase" id="RU003835"/>
    </source>
</evidence>
<accession>B8CVW4</accession>
<evidence type="ECO:0000313" key="11">
    <source>
        <dbReference type="EMBL" id="ACL69433.1"/>
    </source>
</evidence>
<dbReference type="STRING" id="373903.Hore_06760"/>
<reference evidence="11 12" key="1">
    <citation type="journal article" date="2009" name="PLoS ONE">
        <title>Genome analysis of the anaerobic thermohalophilic bacterium Halothermothrix orenii.</title>
        <authorList>
            <person name="Mavromatis K."/>
            <person name="Ivanova N."/>
            <person name="Anderson I."/>
            <person name="Lykidis A."/>
            <person name="Hooper S.D."/>
            <person name="Sun H."/>
            <person name="Kunin V."/>
            <person name="Lapidus A."/>
            <person name="Hugenholtz P."/>
            <person name="Patel B."/>
            <person name="Kyrpides N.C."/>
        </authorList>
    </citation>
    <scope>NUCLEOTIDE SEQUENCE [LARGE SCALE GENOMIC DNA]</scope>
    <source>
        <strain evidence="12">H 168 / OCM 544 / DSM 9562</strain>
    </source>
</reference>
<evidence type="ECO:0000313" key="12">
    <source>
        <dbReference type="Proteomes" id="UP000000719"/>
    </source>
</evidence>
<dbReference type="HOGENOM" id="CLU_048716_0_0_9"/>
<dbReference type="InterPro" id="IPR000890">
    <property type="entry name" value="Aliphatic_acid_kin_short-chain"/>
</dbReference>
<evidence type="ECO:0000256" key="8">
    <source>
        <dbReference type="ARBA" id="ARBA00048596"/>
    </source>
</evidence>
<gene>
    <name evidence="9" type="primary">buk</name>
    <name evidence="11" type="ordered locus">Hore_06760</name>
</gene>
<dbReference type="EC" id="2.7.2.7" evidence="9"/>
<dbReference type="NCBIfam" id="TIGR02707">
    <property type="entry name" value="butyr_kinase"/>
    <property type="match status" value="1"/>
</dbReference>
<comment type="subcellular location">
    <subcellularLocation>
        <location evidence="1 9">Cytoplasm</location>
    </subcellularLocation>
</comment>
<dbReference type="Proteomes" id="UP000000719">
    <property type="component" value="Chromosome"/>
</dbReference>
<dbReference type="GO" id="GO:0008776">
    <property type="term" value="F:acetate kinase activity"/>
    <property type="evidence" value="ECO:0007669"/>
    <property type="project" value="TreeGrafter"/>
</dbReference>
<dbReference type="PANTHER" id="PTHR21060">
    <property type="entry name" value="ACETATE KINASE"/>
    <property type="match status" value="1"/>
</dbReference>
<dbReference type="eggNOG" id="COG3426">
    <property type="taxonomic scope" value="Bacteria"/>
</dbReference>
<dbReference type="KEGG" id="hor:Hore_06760"/>